<protein>
    <submittedName>
        <fullName evidence="2">Uncharacterized protein</fullName>
    </submittedName>
</protein>
<accession>A0A0E9U6Q8</accession>
<reference evidence="2" key="2">
    <citation type="journal article" date="2015" name="Fish Shellfish Immunol.">
        <title>Early steps in the European eel (Anguilla anguilla)-Vibrio vulnificus interaction in the gills: Role of the RtxA13 toxin.</title>
        <authorList>
            <person name="Callol A."/>
            <person name="Pajuelo D."/>
            <person name="Ebbesson L."/>
            <person name="Teles M."/>
            <person name="MacKenzie S."/>
            <person name="Amaro C."/>
        </authorList>
    </citation>
    <scope>NUCLEOTIDE SEQUENCE</scope>
</reference>
<dbReference type="AlphaFoldDB" id="A0A0E9U6Q8"/>
<dbReference type="EMBL" id="GBXM01047924">
    <property type="protein sequence ID" value="JAH60653.1"/>
    <property type="molecule type" value="Transcribed_RNA"/>
</dbReference>
<name>A0A0E9U6Q8_ANGAN</name>
<organism evidence="2">
    <name type="scientific">Anguilla anguilla</name>
    <name type="common">European freshwater eel</name>
    <name type="synonym">Muraena anguilla</name>
    <dbReference type="NCBI Taxonomy" id="7936"/>
    <lineage>
        <taxon>Eukaryota</taxon>
        <taxon>Metazoa</taxon>
        <taxon>Chordata</taxon>
        <taxon>Craniata</taxon>
        <taxon>Vertebrata</taxon>
        <taxon>Euteleostomi</taxon>
        <taxon>Actinopterygii</taxon>
        <taxon>Neopterygii</taxon>
        <taxon>Teleostei</taxon>
        <taxon>Anguilliformes</taxon>
        <taxon>Anguillidae</taxon>
        <taxon>Anguilla</taxon>
    </lineage>
</organism>
<feature type="chain" id="PRO_5002433401" evidence="1">
    <location>
        <begin position="22"/>
        <end position="47"/>
    </location>
</feature>
<reference evidence="2" key="1">
    <citation type="submission" date="2014-11" db="EMBL/GenBank/DDBJ databases">
        <authorList>
            <person name="Amaro Gonzalez C."/>
        </authorList>
    </citation>
    <scope>NUCLEOTIDE SEQUENCE</scope>
</reference>
<proteinExistence type="predicted"/>
<feature type="signal peptide" evidence="1">
    <location>
        <begin position="1"/>
        <end position="21"/>
    </location>
</feature>
<evidence type="ECO:0000313" key="2">
    <source>
        <dbReference type="EMBL" id="JAH60653.1"/>
    </source>
</evidence>
<sequence>MGKLKFMQGLIFCVCTITMHCGHTANTRKATTQLIQAQLIHAKLPHS</sequence>
<evidence type="ECO:0000256" key="1">
    <source>
        <dbReference type="SAM" id="SignalP"/>
    </source>
</evidence>
<keyword evidence="1" id="KW-0732">Signal</keyword>